<dbReference type="EMBL" id="FNFP01000003">
    <property type="protein sequence ID" value="SDK73220.1"/>
    <property type="molecule type" value="Genomic_DNA"/>
</dbReference>
<dbReference type="Proteomes" id="UP000198718">
    <property type="component" value="Unassembled WGS sequence"/>
</dbReference>
<protein>
    <submittedName>
        <fullName evidence="1">Uncharacterized protein</fullName>
    </submittedName>
</protein>
<evidence type="ECO:0000313" key="1">
    <source>
        <dbReference type="EMBL" id="SDK73220.1"/>
    </source>
</evidence>
<gene>
    <name evidence="1" type="ORF">SAMN05660472_01893</name>
</gene>
<keyword evidence="2" id="KW-1185">Reference proteome</keyword>
<accession>A0A1G9EAM9</accession>
<sequence length="111" mass="12659">MPGKIISMNEVMSAIACLRAAHSYLDDLPYHTLFIYETLGVHGFDRANELVIQILKEYETISSKMKSIEHLDICPESNHEASIILHGAKKNIDYLLDILNQIKNAEKEFLK</sequence>
<dbReference type="RefSeq" id="WP_090553451.1">
    <property type="nucleotide sequence ID" value="NZ_FNFP01000003.1"/>
</dbReference>
<dbReference type="OrthoDB" id="1956915at2"/>
<proteinExistence type="predicted"/>
<evidence type="ECO:0000313" key="2">
    <source>
        <dbReference type="Proteomes" id="UP000198718"/>
    </source>
</evidence>
<dbReference type="AlphaFoldDB" id="A0A1G9EAM9"/>
<reference evidence="1 2" key="1">
    <citation type="submission" date="2016-10" db="EMBL/GenBank/DDBJ databases">
        <authorList>
            <person name="de Groot N.N."/>
        </authorList>
    </citation>
    <scope>NUCLEOTIDE SEQUENCE [LARGE SCALE GENOMIC DNA]</scope>
    <source>
        <strain evidence="1 2">DSM 18346</strain>
    </source>
</reference>
<organism evidence="1 2">
    <name type="scientific">Natronincola ferrireducens</name>
    <dbReference type="NCBI Taxonomy" id="393762"/>
    <lineage>
        <taxon>Bacteria</taxon>
        <taxon>Bacillati</taxon>
        <taxon>Bacillota</taxon>
        <taxon>Clostridia</taxon>
        <taxon>Peptostreptococcales</taxon>
        <taxon>Natronincolaceae</taxon>
        <taxon>Natronincola</taxon>
    </lineage>
</organism>
<name>A0A1G9EAM9_9FIRM</name>